<feature type="domain" description="Peptidase C-terminal archaeal/bacterial" evidence="15">
    <location>
        <begin position="397"/>
        <end position="470"/>
    </location>
</feature>
<evidence type="ECO:0000256" key="6">
    <source>
        <dbReference type="ARBA" id="ARBA00022670"/>
    </source>
</evidence>
<accession>A0ABV3XS48</accession>
<dbReference type="PROSITE" id="PS00330">
    <property type="entry name" value="HEMOLYSIN_CALCIUM"/>
    <property type="match status" value="4"/>
</dbReference>
<evidence type="ECO:0000256" key="9">
    <source>
        <dbReference type="ARBA" id="ARBA00022801"/>
    </source>
</evidence>
<dbReference type="InterPro" id="IPR001343">
    <property type="entry name" value="Hemolysn_Ca-bd"/>
</dbReference>
<sequence>MPDDFAADLGTSGSVSAGGSATGNIETSFDRDWFAAILQAGRSYEISLEGSPTGGGTLDDTYLDGIYTSAGSYIFGTSDDDSGDGFNSFLEFTATNGGVHYISAAAFGAQTGSYTLSLVALGGSGDDYSDNTGTSGRVSDGGSTMGEIESAYDTDWFALSVTAGTTYLIDLEGAGTLAGSLSDPYLYGIYSSSGLPIAGTSNDDGGVGLNSSLEFTPSTSGTIYIAAGAYGANIGTYTLSVEGLGSTDDYSEDSERAGSVAVGGAATGEIEDAYDGDWFAVSLMAGRTYMIDLEGTQTGEGTLSDPFILGVFDNSESLIPASFDDDGGEGLNSQLEFTATVSGTHYVSAGAYGANTGTYRLSVSDAGTGDDYADNPGTTGAVSPGSDATGAIEDAYDRDWFAITLEGGRSYQIDLEGSGTGGGSLSDPYLNGVFNSAGSFIAGSFDDDGGEGLNSRVEFTPVSDGTYFISAGAYGANIGSYTLSVSGAGSSDDYAADTSTTGAVGASGIATGEIEAPEDRDWFAVTLERGATYAIGLEGSWSEGGTLSDPFLRGIYTASGTPISGTSDDDGGVVLDSLLEFTATSTGTHYISAGAFGDATGTYTLVVENLGGGGDDFASDTGTSGAVSVGGAATGEIEEADDTDWFAVTLASGGSYVFDLEGTPTGAGTLPDPYIEGVYDSAGSFIAGAYDDDGGLGLNSRLEFVASSGGTYYIAAGAFGLNTGTYTLSVTGVGGGTDDYADSTSTDGTVAVGGSSTGVIEEDGDRDWFAVTLQAGRSYQFDLEGAQTSAGTLSDPYIRGLYDSAGDRISNTTDDDGGDGLNSQMSYSAAATGTYYISAGAYGLNTGSYKVSVTDTGAADDYSQDTSTTGAVPVNGAATGVIESAGDRDWFEVSLTSGSTYLIDLEGVQTGGGTLSDPYFRGIYDASGVLIGGTADDDGGAGLNSQLLYTAASGGTHYLSAGAYAGYSGSYKISIEEIATAAPTDDYAQTTATTGAVAVGGSSSGAIEETGDQDWFAVSMEAGQTYRIDVEGSETAAGTLADPYLRGIHNSSGSLIAGSTNDDGGAGLNSQLEFTASSAGTYYIAAGAYDGTGSYKVTVSEVAGAPGGGDFDITIAYEGDPAYNSVFEAAAATWESIITDDLPDVVDANIGAVDDLRIEASVTAIDGAGGILGQAGPRAFREGSSLPYAGMMQFDSADLAGMAAKGILQDVIEHEMGHVLGLGTLWSWLGLKSGFSYTGANAVAEYATLTGTTQSTVPLETTGGPGTAGSHWSEAIFTNELMTGYAENSPPMPLSRLTVGGLEDLGYAVDYGAAEAYTLAGSSLSAEDLILSVVSAEADGRLSDIGGTSALTADAFSGARVINFEDKPLNVAATPAGEKLDGTVTTADEDTVFFFETTTGNDYFVEIIGTFEKNEPATADDVKGTITSMSFYSEGFLLVTYDFSDAPVDAEEFLGSWRPYDLSGNNYIENRSPNAQNDVIDAGGGDDVLVGGLGDDDLDGGAGDDAAVFDVDYADVAVSLDGDVFTLVSDLGTDTVTGIETFEFADRTLTAAELEADADGGGTPGLTLVGTPGDDRLEGGEGDDTIRGLGGDDRLIGNGGNDRLEGGDGLDILNGGDGDDTILGGASSADRRDQIFGGAGDDNIDAGYGNDAAFGGDGNDTIAGGFGADELQGQAGNDVITGSALSDLVFGGDGNDFVNGGFGFDRINGGDGADKFYHLGIRDHGSDWVQDYTAADGDVLLFGDATASADDFNVQFTHTSSPETGRSGDDDVQEAFVIYRPAGLIVWALVDGAGEASLNIEIGGEVFDLLA</sequence>
<keyword evidence="8" id="KW-0677">Repeat</keyword>
<reference evidence="16 17" key="1">
    <citation type="submission" date="2024-06" db="EMBL/GenBank/DDBJ databases">
        <title>Genome of Rhodovulum iodosum, a marine photoferrotroph.</title>
        <authorList>
            <person name="Bianchini G."/>
            <person name="Nikeleit V."/>
            <person name="Kappler A."/>
            <person name="Bryce C."/>
            <person name="Sanchez-Baracaldo P."/>
        </authorList>
    </citation>
    <scope>NUCLEOTIDE SEQUENCE [LARGE SCALE GENOMIC DNA]</scope>
    <source>
        <strain evidence="16 17">UT/N1</strain>
    </source>
</reference>
<dbReference type="Pfam" id="PF01457">
    <property type="entry name" value="Peptidase_M8"/>
    <property type="match status" value="1"/>
</dbReference>
<dbReference type="Pfam" id="PF04151">
    <property type="entry name" value="PPC"/>
    <property type="match status" value="3"/>
</dbReference>
<evidence type="ECO:0000256" key="3">
    <source>
        <dbReference type="ARBA" id="ARBA00004613"/>
    </source>
</evidence>
<proteinExistence type="predicted"/>
<comment type="caution">
    <text evidence="16">The sequence shown here is derived from an EMBL/GenBank/DDBJ whole genome shotgun (WGS) entry which is preliminary data.</text>
</comment>
<evidence type="ECO:0000313" key="16">
    <source>
        <dbReference type="EMBL" id="MEX5728137.1"/>
    </source>
</evidence>
<keyword evidence="7" id="KW-0479">Metal-binding</keyword>
<dbReference type="EMBL" id="JBEHHI010000001">
    <property type="protein sequence ID" value="MEX5728137.1"/>
    <property type="molecule type" value="Genomic_DNA"/>
</dbReference>
<evidence type="ECO:0000256" key="7">
    <source>
        <dbReference type="ARBA" id="ARBA00022723"/>
    </source>
</evidence>
<keyword evidence="17" id="KW-1185">Reference proteome</keyword>
<dbReference type="PANTHER" id="PTHR38340">
    <property type="entry name" value="S-LAYER PROTEIN"/>
    <property type="match status" value="1"/>
</dbReference>
<dbReference type="PANTHER" id="PTHR38340:SF1">
    <property type="entry name" value="S-LAYER PROTEIN"/>
    <property type="match status" value="1"/>
</dbReference>
<dbReference type="Gene3D" id="2.60.120.380">
    <property type="match status" value="9"/>
</dbReference>
<evidence type="ECO:0000256" key="14">
    <source>
        <dbReference type="SAM" id="MobiDB-lite"/>
    </source>
</evidence>
<evidence type="ECO:0000256" key="13">
    <source>
        <dbReference type="ARBA" id="ARBA00023136"/>
    </source>
</evidence>
<evidence type="ECO:0000256" key="11">
    <source>
        <dbReference type="ARBA" id="ARBA00023026"/>
    </source>
</evidence>
<feature type="region of interest" description="Disordered" evidence="14">
    <location>
        <begin position="1556"/>
        <end position="1601"/>
    </location>
</feature>
<dbReference type="InterPro" id="IPR011049">
    <property type="entry name" value="Serralysin-like_metalloprot_C"/>
</dbReference>
<dbReference type="InterPro" id="IPR001577">
    <property type="entry name" value="Peptidase_M8"/>
</dbReference>
<evidence type="ECO:0000313" key="17">
    <source>
        <dbReference type="Proteomes" id="UP001560019"/>
    </source>
</evidence>
<keyword evidence="10" id="KW-0862">Zinc</keyword>
<keyword evidence="6" id="KW-0645">Protease</keyword>
<dbReference type="InterPro" id="IPR003995">
    <property type="entry name" value="RTX_toxin_determinant-A"/>
</dbReference>
<evidence type="ECO:0000259" key="15">
    <source>
        <dbReference type="Pfam" id="PF04151"/>
    </source>
</evidence>
<feature type="compositionally biased region" description="Basic and acidic residues" evidence="14">
    <location>
        <begin position="1573"/>
        <end position="1595"/>
    </location>
</feature>
<dbReference type="SUPFAM" id="SSF51120">
    <property type="entry name" value="beta-Roll"/>
    <property type="match status" value="3"/>
</dbReference>
<feature type="domain" description="Peptidase C-terminal archaeal/bacterial" evidence="15">
    <location>
        <begin position="1012"/>
        <end position="1085"/>
    </location>
</feature>
<dbReference type="Proteomes" id="UP001560019">
    <property type="component" value="Unassembled WGS sequence"/>
</dbReference>
<dbReference type="PRINTS" id="PR01488">
    <property type="entry name" value="RTXTOXINA"/>
</dbReference>
<keyword evidence="12" id="KW-0482">Metalloprotease</keyword>
<comment type="cofactor">
    <cofactor evidence="1">
        <name>Zn(2+)</name>
        <dbReference type="ChEBI" id="CHEBI:29105"/>
    </cofactor>
</comment>
<name>A0ABV3XS48_9RHOB</name>
<feature type="domain" description="Peptidase C-terminal archaeal/bacterial" evidence="15">
    <location>
        <begin position="765"/>
        <end position="838"/>
    </location>
</feature>
<dbReference type="PRINTS" id="PR00313">
    <property type="entry name" value="CABNDNGRPT"/>
</dbReference>
<keyword evidence="11" id="KW-0843">Virulence</keyword>
<evidence type="ECO:0000256" key="1">
    <source>
        <dbReference type="ARBA" id="ARBA00001947"/>
    </source>
</evidence>
<keyword evidence="5" id="KW-0800">Toxin</keyword>
<keyword evidence="4" id="KW-0964">Secreted</keyword>
<protein>
    <submittedName>
        <fullName evidence="16">Ca2+-binding RTX toxin-like protein</fullName>
    </submittedName>
</protein>
<dbReference type="SUPFAM" id="SSF89260">
    <property type="entry name" value="Collagen-binding domain"/>
    <property type="match status" value="1"/>
</dbReference>
<dbReference type="SUPFAM" id="SSF55486">
    <property type="entry name" value="Metalloproteases ('zincins'), catalytic domain"/>
    <property type="match status" value="1"/>
</dbReference>
<keyword evidence="9" id="KW-0378">Hydrolase</keyword>
<feature type="compositionally biased region" description="Low complexity" evidence="14">
    <location>
        <begin position="10"/>
        <end position="21"/>
    </location>
</feature>
<evidence type="ECO:0000256" key="5">
    <source>
        <dbReference type="ARBA" id="ARBA00022656"/>
    </source>
</evidence>
<evidence type="ECO:0000256" key="10">
    <source>
        <dbReference type="ARBA" id="ARBA00022833"/>
    </source>
</evidence>
<organism evidence="16 17">
    <name type="scientific">Rhodovulum iodosum</name>
    <dbReference type="NCBI Taxonomy" id="68291"/>
    <lineage>
        <taxon>Bacteria</taxon>
        <taxon>Pseudomonadati</taxon>
        <taxon>Pseudomonadota</taxon>
        <taxon>Alphaproteobacteria</taxon>
        <taxon>Rhodobacterales</taxon>
        <taxon>Paracoccaceae</taxon>
        <taxon>Rhodovulum</taxon>
    </lineage>
</organism>
<dbReference type="InterPro" id="IPR018511">
    <property type="entry name" value="Hemolysin-typ_Ca-bd_CS"/>
</dbReference>
<evidence type="ECO:0000256" key="12">
    <source>
        <dbReference type="ARBA" id="ARBA00023049"/>
    </source>
</evidence>
<gene>
    <name evidence="16" type="ORF">Ga0609869_001490</name>
</gene>
<evidence type="ECO:0000256" key="2">
    <source>
        <dbReference type="ARBA" id="ARBA00004370"/>
    </source>
</evidence>
<dbReference type="Gene3D" id="2.150.10.10">
    <property type="entry name" value="Serralysin-like metalloprotease, C-terminal"/>
    <property type="match status" value="3"/>
</dbReference>
<evidence type="ECO:0000256" key="8">
    <source>
        <dbReference type="ARBA" id="ARBA00022737"/>
    </source>
</evidence>
<dbReference type="Pfam" id="PF00353">
    <property type="entry name" value="HemolysinCabind"/>
    <property type="match status" value="4"/>
</dbReference>
<evidence type="ECO:0000256" key="4">
    <source>
        <dbReference type="ARBA" id="ARBA00022525"/>
    </source>
</evidence>
<dbReference type="InterPro" id="IPR050557">
    <property type="entry name" value="RTX_toxin/Mannuronan_C5-epim"/>
</dbReference>
<dbReference type="InterPro" id="IPR007280">
    <property type="entry name" value="Peptidase_C_arc/bac"/>
</dbReference>
<keyword evidence="13" id="KW-0472">Membrane</keyword>
<feature type="region of interest" description="Disordered" evidence="14">
    <location>
        <begin position="1"/>
        <end position="21"/>
    </location>
</feature>
<dbReference type="RefSeq" id="WP_125408489.1">
    <property type="nucleotide sequence ID" value="NZ_JBEHHI010000001.1"/>
</dbReference>
<comment type="subcellular location">
    <subcellularLocation>
        <location evidence="2">Membrane</location>
    </subcellularLocation>
    <subcellularLocation>
        <location evidence="3">Secreted</location>
    </subcellularLocation>
</comment>
<dbReference type="Gene3D" id="3.90.132.10">
    <property type="entry name" value="Leishmanolysin , domain 2"/>
    <property type="match status" value="1"/>
</dbReference>